<dbReference type="AlphaFoldDB" id="A0A427A9F7"/>
<evidence type="ECO:0000313" key="2">
    <source>
        <dbReference type="Proteomes" id="UP000287651"/>
    </source>
</evidence>
<name>A0A427A9F7_ENSVE</name>
<proteinExistence type="predicted"/>
<dbReference type="EMBL" id="AMZH03003272">
    <property type="protein sequence ID" value="RRT72855.1"/>
    <property type="molecule type" value="Genomic_DNA"/>
</dbReference>
<comment type="caution">
    <text evidence="1">The sequence shown here is derived from an EMBL/GenBank/DDBJ whole genome shotgun (WGS) entry which is preliminary data.</text>
</comment>
<sequence>VIPFNNAQSLYSGRSSNIPIILLSGADYVFSASTYEPEATRIFMLLFFFVQIEYLQLNAYHQRSILRGHDLKFHKIDLQILIKLRCFLSEDTKPVAVIIENILQCALDFGLHLTGGRLYAGTNRPDPLNLQSDINLCKVLAYFSH</sequence>
<feature type="non-terminal residue" evidence="1">
    <location>
        <position position="1"/>
    </location>
</feature>
<organism evidence="1 2">
    <name type="scientific">Ensete ventricosum</name>
    <name type="common">Abyssinian banana</name>
    <name type="synonym">Musa ensete</name>
    <dbReference type="NCBI Taxonomy" id="4639"/>
    <lineage>
        <taxon>Eukaryota</taxon>
        <taxon>Viridiplantae</taxon>
        <taxon>Streptophyta</taxon>
        <taxon>Embryophyta</taxon>
        <taxon>Tracheophyta</taxon>
        <taxon>Spermatophyta</taxon>
        <taxon>Magnoliopsida</taxon>
        <taxon>Liliopsida</taxon>
        <taxon>Zingiberales</taxon>
        <taxon>Musaceae</taxon>
        <taxon>Ensete</taxon>
    </lineage>
</organism>
<accession>A0A427A9F7</accession>
<dbReference type="Proteomes" id="UP000287651">
    <property type="component" value="Unassembled WGS sequence"/>
</dbReference>
<reference evidence="1 2" key="1">
    <citation type="journal article" date="2014" name="Agronomy (Basel)">
        <title>A Draft Genome Sequence for Ensete ventricosum, the Drought-Tolerant Tree Against Hunger.</title>
        <authorList>
            <person name="Harrison J."/>
            <person name="Moore K.A."/>
            <person name="Paszkiewicz K."/>
            <person name="Jones T."/>
            <person name="Grant M."/>
            <person name="Ambacheew D."/>
            <person name="Muzemil S."/>
            <person name="Studholme D.J."/>
        </authorList>
    </citation>
    <scope>NUCLEOTIDE SEQUENCE [LARGE SCALE GENOMIC DNA]</scope>
</reference>
<evidence type="ECO:0000313" key="1">
    <source>
        <dbReference type="EMBL" id="RRT72855.1"/>
    </source>
</evidence>
<gene>
    <name evidence="1" type="ORF">B296_00026595</name>
</gene>
<protein>
    <submittedName>
        <fullName evidence="1">Uncharacterized protein</fullName>
    </submittedName>
</protein>